<keyword evidence="3" id="KW-0479">Metal-binding</keyword>
<comment type="similarity">
    <text evidence="2">Belongs to the DODA-type extradiol aromatic ring-opening dioxygenase family.</text>
</comment>
<dbReference type="InterPro" id="IPR014436">
    <property type="entry name" value="Extradiol_dOase_DODA"/>
</dbReference>
<dbReference type="PANTHER" id="PTHR30096:SF0">
    <property type="entry name" value="4,5-DOPA DIOXYGENASE EXTRADIOL-LIKE PROTEIN"/>
    <property type="match status" value="1"/>
</dbReference>
<name>A0ABW2V3T4_9BACL</name>
<organism evidence="7 8">
    <name type="scientific">Paenibacillus thermoaerophilus</name>
    <dbReference type="NCBI Taxonomy" id="1215385"/>
    <lineage>
        <taxon>Bacteria</taxon>
        <taxon>Bacillati</taxon>
        <taxon>Bacillota</taxon>
        <taxon>Bacilli</taxon>
        <taxon>Bacillales</taxon>
        <taxon>Paenibacillaceae</taxon>
        <taxon>Paenibacillus</taxon>
    </lineage>
</organism>
<dbReference type="SUPFAM" id="SSF53213">
    <property type="entry name" value="LigB-like"/>
    <property type="match status" value="1"/>
</dbReference>
<keyword evidence="5 7" id="KW-0560">Oxidoreductase</keyword>
<accession>A0ABW2V3T4</accession>
<keyword evidence="8" id="KW-1185">Reference proteome</keyword>
<comment type="caution">
    <text evidence="7">The sequence shown here is derived from an EMBL/GenBank/DDBJ whole genome shotgun (WGS) entry which is preliminary data.</text>
</comment>
<dbReference type="Gene3D" id="3.40.830.10">
    <property type="entry name" value="LigB-like"/>
    <property type="match status" value="1"/>
</dbReference>
<dbReference type="PANTHER" id="PTHR30096">
    <property type="entry name" value="4,5-DOPA DIOXYGENASE EXTRADIOL-LIKE PROTEIN"/>
    <property type="match status" value="1"/>
</dbReference>
<evidence type="ECO:0000313" key="7">
    <source>
        <dbReference type="EMBL" id="MFC7750188.1"/>
    </source>
</evidence>
<proteinExistence type="inferred from homology"/>
<evidence type="ECO:0000259" key="6">
    <source>
        <dbReference type="Pfam" id="PF02900"/>
    </source>
</evidence>
<dbReference type="PIRSF" id="PIRSF006157">
    <property type="entry name" value="Doxgns_DODA"/>
    <property type="match status" value="1"/>
</dbReference>
<dbReference type="GO" id="GO:0051213">
    <property type="term" value="F:dioxygenase activity"/>
    <property type="evidence" value="ECO:0007669"/>
    <property type="project" value="UniProtKB-KW"/>
</dbReference>
<evidence type="ECO:0000256" key="2">
    <source>
        <dbReference type="ARBA" id="ARBA00007581"/>
    </source>
</evidence>
<protein>
    <submittedName>
        <fullName evidence="7">DODA-type extradiol aromatic ring-opening family dioxygenase</fullName>
        <ecNumber evidence="7">1.13.-.-</ecNumber>
    </submittedName>
</protein>
<comment type="cofactor">
    <cofactor evidence="1">
        <name>Zn(2+)</name>
        <dbReference type="ChEBI" id="CHEBI:29105"/>
    </cofactor>
</comment>
<dbReference type="EMBL" id="JBHTGQ010000020">
    <property type="protein sequence ID" value="MFC7750188.1"/>
    <property type="molecule type" value="Genomic_DNA"/>
</dbReference>
<evidence type="ECO:0000256" key="5">
    <source>
        <dbReference type="ARBA" id="ARBA00023002"/>
    </source>
</evidence>
<dbReference type="CDD" id="cd07363">
    <property type="entry name" value="45_DOPA_Dioxygenase"/>
    <property type="match status" value="1"/>
</dbReference>
<gene>
    <name evidence="7" type="ORF">ACFQWB_09630</name>
</gene>
<evidence type="ECO:0000256" key="1">
    <source>
        <dbReference type="ARBA" id="ARBA00001947"/>
    </source>
</evidence>
<dbReference type="InterPro" id="IPR004183">
    <property type="entry name" value="Xdiol_dOase_suB"/>
</dbReference>
<evidence type="ECO:0000313" key="8">
    <source>
        <dbReference type="Proteomes" id="UP001596528"/>
    </source>
</evidence>
<keyword evidence="7" id="KW-0223">Dioxygenase</keyword>
<evidence type="ECO:0000256" key="4">
    <source>
        <dbReference type="ARBA" id="ARBA00022833"/>
    </source>
</evidence>
<sequence length="266" mass="29747">MSKQPSLFVAHGAPLLAVQQDSYTAFLEKYADALPERPAAIVSITAHWDVPGQLISRRELNGTYHDFGGFPEPLYKLRYDAPGDIGLSDRIAELLASAGVASSFDDSRGLDHGTWVPLLRMFPNADIPVVALSVHSRGTPEHQYRIGRALEPLRNDNILIVASGGLVHNFAYLEWDRGMGVEPQGVPWAMEFDEWIRERVEGWRLGELMAYDRLAPHASAAVPPRAREHFVPLFYAMGAADSTRQAERKYQGYQVGSLSLNFYEFY</sequence>
<reference evidence="8" key="1">
    <citation type="journal article" date="2019" name="Int. J. Syst. Evol. Microbiol.">
        <title>The Global Catalogue of Microorganisms (GCM) 10K type strain sequencing project: providing services to taxonomists for standard genome sequencing and annotation.</title>
        <authorList>
            <consortium name="The Broad Institute Genomics Platform"/>
            <consortium name="The Broad Institute Genome Sequencing Center for Infectious Disease"/>
            <person name="Wu L."/>
            <person name="Ma J."/>
        </authorList>
    </citation>
    <scope>NUCLEOTIDE SEQUENCE [LARGE SCALE GENOMIC DNA]</scope>
    <source>
        <strain evidence="8">JCM 18657</strain>
    </source>
</reference>
<dbReference type="RefSeq" id="WP_138789722.1">
    <property type="nucleotide sequence ID" value="NZ_JBHTGQ010000020.1"/>
</dbReference>
<evidence type="ECO:0000256" key="3">
    <source>
        <dbReference type="ARBA" id="ARBA00022723"/>
    </source>
</evidence>
<dbReference type="Proteomes" id="UP001596528">
    <property type="component" value="Unassembled WGS sequence"/>
</dbReference>
<keyword evidence="4" id="KW-0862">Zinc</keyword>
<dbReference type="EC" id="1.13.-.-" evidence="7"/>
<dbReference type="Pfam" id="PF02900">
    <property type="entry name" value="LigB"/>
    <property type="match status" value="1"/>
</dbReference>
<feature type="domain" description="Extradiol ring-cleavage dioxygenase class III enzyme subunit B" evidence="6">
    <location>
        <begin position="21"/>
        <end position="252"/>
    </location>
</feature>